<dbReference type="InterPro" id="IPR002545">
    <property type="entry name" value="CheW-lke_dom"/>
</dbReference>
<dbReference type="PROSITE" id="PS50851">
    <property type="entry name" value="CHEW"/>
    <property type="match status" value="1"/>
</dbReference>
<evidence type="ECO:0000259" key="1">
    <source>
        <dbReference type="PROSITE" id="PS50851"/>
    </source>
</evidence>
<dbReference type="Gene3D" id="2.40.50.180">
    <property type="entry name" value="CheA-289, Domain 4"/>
    <property type="match status" value="1"/>
</dbReference>
<dbReference type="PANTHER" id="PTHR22617">
    <property type="entry name" value="CHEMOTAXIS SENSOR HISTIDINE KINASE-RELATED"/>
    <property type="match status" value="1"/>
</dbReference>
<keyword evidence="3" id="KW-1185">Reference proteome</keyword>
<dbReference type="Proteomes" id="UP000839052">
    <property type="component" value="Chromosome"/>
</dbReference>
<name>A0ABM8YXH7_9PROT</name>
<dbReference type="Pfam" id="PF01584">
    <property type="entry name" value="CheW"/>
    <property type="match status" value="1"/>
</dbReference>
<dbReference type="SMART" id="SM00260">
    <property type="entry name" value="CheW"/>
    <property type="match status" value="1"/>
</dbReference>
<dbReference type="InterPro" id="IPR039315">
    <property type="entry name" value="CheW"/>
</dbReference>
<dbReference type="SUPFAM" id="SSF50341">
    <property type="entry name" value="CheW-like"/>
    <property type="match status" value="1"/>
</dbReference>
<gene>
    <name evidence="2" type="ORF">NTG6680_0990</name>
</gene>
<evidence type="ECO:0000313" key="2">
    <source>
        <dbReference type="EMBL" id="CAG9932243.1"/>
    </source>
</evidence>
<dbReference type="EMBL" id="OU912926">
    <property type="protein sequence ID" value="CAG9932243.1"/>
    <property type="molecule type" value="Genomic_DNA"/>
</dbReference>
<dbReference type="InterPro" id="IPR036061">
    <property type="entry name" value="CheW-like_dom_sf"/>
</dbReference>
<feature type="domain" description="CheW-like" evidence="1">
    <location>
        <begin position="43"/>
        <end position="181"/>
    </location>
</feature>
<proteinExistence type="predicted"/>
<organism evidence="2 3">
    <name type="scientific">Candidatus Nitrotoga arctica</name>
    <dbReference type="NCBI Taxonomy" id="453162"/>
    <lineage>
        <taxon>Bacteria</taxon>
        <taxon>Pseudomonadati</taxon>
        <taxon>Pseudomonadota</taxon>
        <taxon>Betaproteobacteria</taxon>
        <taxon>Nitrosomonadales</taxon>
        <taxon>Gallionellaceae</taxon>
        <taxon>Candidatus Nitrotoga</taxon>
    </lineage>
</organism>
<sequence>MQNEINSADSLLAPSVALHPARTAGALMTIGLPRRYGAPLAAAQEWIGFEVANIKFLVPHAQVNEISEMPPVFRLPNTGRWLLGLVNLHGNLVPVFDLASLVGGACNTKSKTMLLVLGRGDAIAAIVVNGIPNRKRFGTSNRTSFPAFPESIRDYISNAYAEEEQVWLELDHVRFFEMMARKISG</sequence>
<protein>
    <submittedName>
        <fullName evidence="2">Chemotaxis signal transduction protein</fullName>
    </submittedName>
</protein>
<reference evidence="2 3" key="1">
    <citation type="submission" date="2021-10" db="EMBL/GenBank/DDBJ databases">
        <authorList>
            <person name="Koch H."/>
        </authorList>
    </citation>
    <scope>NUCLEOTIDE SEQUENCE [LARGE SCALE GENOMIC DNA]</scope>
    <source>
        <strain evidence="2">6680</strain>
    </source>
</reference>
<evidence type="ECO:0000313" key="3">
    <source>
        <dbReference type="Proteomes" id="UP000839052"/>
    </source>
</evidence>
<dbReference type="RefSeq" id="WP_239796207.1">
    <property type="nucleotide sequence ID" value="NZ_OU912926.1"/>
</dbReference>
<dbReference type="Gene3D" id="2.30.30.40">
    <property type="entry name" value="SH3 Domains"/>
    <property type="match status" value="1"/>
</dbReference>
<dbReference type="PANTHER" id="PTHR22617:SF43">
    <property type="entry name" value="PROTEIN PILI"/>
    <property type="match status" value="1"/>
</dbReference>
<accession>A0ABM8YXH7</accession>